<dbReference type="AlphaFoldDB" id="A0AAW2I1L2"/>
<organism evidence="17">
    <name type="scientific">Menopon gallinae</name>
    <name type="common">poultry shaft louse</name>
    <dbReference type="NCBI Taxonomy" id="328185"/>
    <lineage>
        <taxon>Eukaryota</taxon>
        <taxon>Metazoa</taxon>
        <taxon>Ecdysozoa</taxon>
        <taxon>Arthropoda</taxon>
        <taxon>Hexapoda</taxon>
        <taxon>Insecta</taxon>
        <taxon>Pterygota</taxon>
        <taxon>Neoptera</taxon>
        <taxon>Paraneoptera</taxon>
        <taxon>Psocodea</taxon>
        <taxon>Troctomorpha</taxon>
        <taxon>Phthiraptera</taxon>
        <taxon>Amblycera</taxon>
        <taxon>Menoponidae</taxon>
        <taxon>Menopon</taxon>
    </lineage>
</organism>
<evidence type="ECO:0000313" key="17">
    <source>
        <dbReference type="EMBL" id="KAL0275380.1"/>
    </source>
</evidence>
<dbReference type="Pfam" id="PF01300">
    <property type="entry name" value="Sua5_yciO_yrdC"/>
    <property type="match status" value="1"/>
</dbReference>
<evidence type="ECO:0000256" key="6">
    <source>
        <dbReference type="ARBA" id="ARBA00015492"/>
    </source>
</evidence>
<dbReference type="GO" id="GO:0003725">
    <property type="term" value="F:double-stranded RNA binding"/>
    <property type="evidence" value="ECO:0007669"/>
    <property type="project" value="InterPro"/>
</dbReference>
<dbReference type="PROSITE" id="PS51163">
    <property type="entry name" value="YRDC"/>
    <property type="match status" value="1"/>
</dbReference>
<gene>
    <name evidence="17" type="ORF">PYX00_003240</name>
</gene>
<dbReference type="FunFam" id="3.90.870.10:FF:000007">
    <property type="entry name" value="YrdC N6-threonylcarbamoyltransferase domain containing"/>
    <property type="match status" value="1"/>
</dbReference>
<evidence type="ECO:0000256" key="12">
    <source>
        <dbReference type="ARBA" id="ARBA00023136"/>
    </source>
</evidence>
<evidence type="ECO:0000259" key="16">
    <source>
        <dbReference type="PROSITE" id="PS51163"/>
    </source>
</evidence>
<evidence type="ECO:0000256" key="2">
    <source>
        <dbReference type="ARBA" id="ARBA00004202"/>
    </source>
</evidence>
<dbReference type="GO" id="GO:0005739">
    <property type="term" value="C:mitochondrion"/>
    <property type="evidence" value="ECO:0007669"/>
    <property type="project" value="UniProtKB-SubCell"/>
</dbReference>
<dbReference type="EMBL" id="JARGDH010000002">
    <property type="protein sequence ID" value="KAL0275380.1"/>
    <property type="molecule type" value="Genomic_DNA"/>
</dbReference>
<name>A0AAW2I1L2_9NEOP</name>
<keyword evidence="12" id="KW-0472">Membrane</keyword>
<evidence type="ECO:0000256" key="9">
    <source>
        <dbReference type="ARBA" id="ARBA00022679"/>
    </source>
</evidence>
<dbReference type="GO" id="GO:0000049">
    <property type="term" value="F:tRNA binding"/>
    <property type="evidence" value="ECO:0007669"/>
    <property type="project" value="TreeGrafter"/>
</dbReference>
<dbReference type="Gene3D" id="3.90.870.10">
    <property type="entry name" value="DHBP synthase"/>
    <property type="match status" value="1"/>
</dbReference>
<comment type="catalytic activity">
    <reaction evidence="13">
        <text>L-threonine + hydrogencarbonate + ATP = L-threonylcarbamoyladenylate + diphosphate + H2O</text>
        <dbReference type="Rhea" id="RHEA:36407"/>
        <dbReference type="ChEBI" id="CHEBI:15377"/>
        <dbReference type="ChEBI" id="CHEBI:17544"/>
        <dbReference type="ChEBI" id="CHEBI:30616"/>
        <dbReference type="ChEBI" id="CHEBI:33019"/>
        <dbReference type="ChEBI" id="CHEBI:57926"/>
        <dbReference type="ChEBI" id="CHEBI:73682"/>
        <dbReference type="EC" id="2.7.7.87"/>
    </reaction>
</comment>
<keyword evidence="8" id="KW-0963">Cytoplasm</keyword>
<dbReference type="InterPro" id="IPR050156">
    <property type="entry name" value="TC-AMP_synthase_SUA5"/>
</dbReference>
<dbReference type="PANTHER" id="PTHR17490">
    <property type="entry name" value="SUA5"/>
    <property type="match status" value="1"/>
</dbReference>
<dbReference type="GO" id="GO:0061710">
    <property type="term" value="F:L-threonylcarbamoyladenylate synthase"/>
    <property type="evidence" value="ECO:0007669"/>
    <property type="project" value="UniProtKB-EC"/>
</dbReference>
<comment type="subunit">
    <text evidence="15">Interacts with RSC1A1.</text>
</comment>
<dbReference type="InterPro" id="IPR006070">
    <property type="entry name" value="Sua5-like_dom"/>
</dbReference>
<keyword evidence="7" id="KW-1003">Cell membrane</keyword>
<protein>
    <recommendedName>
        <fullName evidence="6">Threonylcarbamoyl-AMP synthase</fullName>
        <ecNumber evidence="5">2.7.7.87</ecNumber>
    </recommendedName>
</protein>
<dbReference type="InterPro" id="IPR017945">
    <property type="entry name" value="DHBP_synth_RibB-like_a/b_dom"/>
</dbReference>
<evidence type="ECO:0000256" key="13">
    <source>
        <dbReference type="ARBA" id="ARBA00048366"/>
    </source>
</evidence>
<evidence type="ECO:0000256" key="7">
    <source>
        <dbReference type="ARBA" id="ARBA00022475"/>
    </source>
</evidence>
<evidence type="ECO:0000256" key="8">
    <source>
        <dbReference type="ARBA" id="ARBA00022490"/>
    </source>
</evidence>
<keyword evidence="10" id="KW-0809">Transit peptide</keyword>
<comment type="subcellular location">
    <subcellularLocation>
        <location evidence="2">Cell membrane</location>
        <topology evidence="2">Peripheral membrane protein</topology>
    </subcellularLocation>
    <subcellularLocation>
        <location evidence="3">Cytoplasm</location>
    </subcellularLocation>
    <subcellularLocation>
        <location evidence="1">Mitochondrion</location>
    </subcellularLocation>
</comment>
<dbReference type="SUPFAM" id="SSF55821">
    <property type="entry name" value="YrdC/RibB"/>
    <property type="match status" value="1"/>
</dbReference>
<sequence length="245" mass="26871">MFSPLARLMIIMGVEKDMVRDISYALCESVGNLVKVKTRQSVSIAAKYLNLGEVIAVPTDTVYGIAASSKCPEAVSKVYEIKKRDVKKPLAICVSKVSDIKHLGEVEHLDNELLGSLLPGAVTVVLKRKPSLESYINPSTDLIGIRIPDNFFIKRLMTLCNAPIILTSANLSFEPSALAVDEFSHLWPQLKAVFDAGPLGYNLSQRIGSTVVDLSEAGYFTILRAGISFEETVLTLKKFNLKLKL</sequence>
<comment type="caution">
    <text evidence="17">The sequence shown here is derived from an EMBL/GenBank/DDBJ whole genome shotgun (WGS) entry which is preliminary data.</text>
</comment>
<keyword evidence="11" id="KW-0496">Mitochondrion</keyword>
<dbReference type="GO" id="GO:0006450">
    <property type="term" value="P:regulation of translational fidelity"/>
    <property type="evidence" value="ECO:0007669"/>
    <property type="project" value="TreeGrafter"/>
</dbReference>
<evidence type="ECO:0000256" key="10">
    <source>
        <dbReference type="ARBA" id="ARBA00022946"/>
    </source>
</evidence>
<dbReference type="EC" id="2.7.7.87" evidence="5"/>
<evidence type="ECO:0000256" key="1">
    <source>
        <dbReference type="ARBA" id="ARBA00004173"/>
    </source>
</evidence>
<proteinExistence type="inferred from homology"/>
<comment type="similarity">
    <text evidence="4">Belongs to the SUA5 family.</text>
</comment>
<evidence type="ECO:0000256" key="5">
    <source>
        <dbReference type="ARBA" id="ARBA00012584"/>
    </source>
</evidence>
<dbReference type="PANTHER" id="PTHR17490:SF10">
    <property type="entry name" value="THREONYLCARBAMOYL-AMP SYNTHASE"/>
    <property type="match status" value="1"/>
</dbReference>
<keyword evidence="9" id="KW-0808">Transferase</keyword>
<evidence type="ECO:0000256" key="11">
    <source>
        <dbReference type="ARBA" id="ARBA00023128"/>
    </source>
</evidence>
<dbReference type="NCBIfam" id="TIGR00057">
    <property type="entry name" value="L-threonylcarbamoyladenylate synthase"/>
    <property type="match status" value="1"/>
</dbReference>
<reference evidence="17" key="1">
    <citation type="journal article" date="2024" name="Gigascience">
        <title>Chromosome-level genome of the poultry shaft louse Menopon gallinae provides insight into the host-switching and adaptive evolution of parasitic lice.</title>
        <authorList>
            <person name="Xu Y."/>
            <person name="Ma L."/>
            <person name="Liu S."/>
            <person name="Liang Y."/>
            <person name="Liu Q."/>
            <person name="He Z."/>
            <person name="Tian L."/>
            <person name="Duan Y."/>
            <person name="Cai W."/>
            <person name="Li H."/>
            <person name="Song F."/>
        </authorList>
    </citation>
    <scope>NUCLEOTIDE SEQUENCE</scope>
    <source>
        <strain evidence="17">Cailab_2023a</strain>
    </source>
</reference>
<comment type="function">
    <text evidence="14">Cytoplasmic and mitochondrial threonylcarbamoyl-AMP synthase required for the formation of a threonylcarbamoyl group on adenosine at position 37 (t(6)A37) in tRNAs that read codons beginning with adenine. Catalyzes the conversion of L-threonine, HCO(3)(-)/CO(2) and ATP to give threonylcarbamoyl-AMP (TC-AMP) as the acyladenylate intermediate, with the release of diphosphate. Participates in t(6)A37 formation in cytoplasmic and mitochondrial tRNAs. May regulate the activity of some transporters.</text>
</comment>
<evidence type="ECO:0000256" key="4">
    <source>
        <dbReference type="ARBA" id="ARBA00007663"/>
    </source>
</evidence>
<evidence type="ECO:0000256" key="14">
    <source>
        <dbReference type="ARBA" id="ARBA00058524"/>
    </source>
</evidence>
<feature type="domain" description="YrdC-like" evidence="16">
    <location>
        <begin position="39"/>
        <end position="228"/>
    </location>
</feature>
<evidence type="ECO:0000256" key="3">
    <source>
        <dbReference type="ARBA" id="ARBA00004496"/>
    </source>
</evidence>
<accession>A0AAW2I1L2</accession>
<evidence type="ECO:0000256" key="15">
    <source>
        <dbReference type="ARBA" id="ARBA00063146"/>
    </source>
</evidence>
<dbReference type="GO" id="GO:0005886">
    <property type="term" value="C:plasma membrane"/>
    <property type="evidence" value="ECO:0007669"/>
    <property type="project" value="UniProtKB-SubCell"/>
</dbReference>